<evidence type="ECO:0000256" key="1">
    <source>
        <dbReference type="SAM" id="MobiDB-lite"/>
    </source>
</evidence>
<evidence type="ECO:0000313" key="4">
    <source>
        <dbReference type="Proteomes" id="UP000308037"/>
    </source>
</evidence>
<dbReference type="RefSeq" id="WP_137275489.1">
    <property type="nucleotide sequence ID" value="NZ_QKNX01000001.1"/>
</dbReference>
<dbReference type="AlphaFoldDB" id="A0A4U5JPP2"/>
<feature type="region of interest" description="Disordered" evidence="1">
    <location>
        <begin position="50"/>
        <end position="75"/>
    </location>
</feature>
<feature type="compositionally biased region" description="Polar residues" evidence="1">
    <location>
        <begin position="65"/>
        <end position="75"/>
    </location>
</feature>
<keyword evidence="2" id="KW-1133">Transmembrane helix</keyword>
<evidence type="ECO:0000313" key="3">
    <source>
        <dbReference type="EMBL" id="TKR28189.1"/>
    </source>
</evidence>
<protein>
    <submittedName>
        <fullName evidence="3">Uncharacterized protein</fullName>
    </submittedName>
</protein>
<dbReference type="Proteomes" id="UP000308037">
    <property type="component" value="Unassembled WGS sequence"/>
</dbReference>
<accession>A0A4U5JPP2</accession>
<keyword evidence="4" id="KW-1185">Reference proteome</keyword>
<comment type="caution">
    <text evidence="3">The sequence shown here is derived from an EMBL/GenBank/DDBJ whole genome shotgun (WGS) entry which is preliminary data.</text>
</comment>
<keyword evidence="2" id="KW-0812">Transmembrane</keyword>
<sequence>MTKELRKAFLRGLTILLSLIVTLLVISIVLGVIANAEYVDGSEIRRTGTGSIVSASRSDHKRTESPSGESNNGEP</sequence>
<gene>
    <name evidence="3" type="ORF">DM868_03670</name>
</gene>
<reference evidence="3 4" key="1">
    <citation type="submission" date="2019-04" db="EMBL/GenBank/DDBJ databases">
        <title>Natronomonas sp. F20-122 a newhaloarchaeon isolated from a saline saltern of Isla Bacuta, Huelva, Spain.</title>
        <authorList>
            <person name="Duran-Viseras A."/>
            <person name="Sanchez-Porro C."/>
            <person name="Ventosa A."/>
        </authorList>
    </citation>
    <scope>NUCLEOTIDE SEQUENCE [LARGE SCALE GENOMIC DNA]</scope>
    <source>
        <strain evidence="3 4">F20-122</strain>
    </source>
</reference>
<proteinExistence type="predicted"/>
<dbReference type="EMBL" id="QKNX01000001">
    <property type="protein sequence ID" value="TKR28189.1"/>
    <property type="molecule type" value="Genomic_DNA"/>
</dbReference>
<organism evidence="3 4">
    <name type="scientific">Natronomonas salsuginis</name>
    <dbReference type="NCBI Taxonomy" id="2217661"/>
    <lineage>
        <taxon>Archaea</taxon>
        <taxon>Methanobacteriati</taxon>
        <taxon>Methanobacteriota</taxon>
        <taxon>Stenosarchaea group</taxon>
        <taxon>Halobacteria</taxon>
        <taxon>Halobacteriales</taxon>
        <taxon>Natronomonadaceae</taxon>
        <taxon>Natronomonas</taxon>
    </lineage>
</organism>
<feature type="transmembrane region" description="Helical" evidence="2">
    <location>
        <begin position="12"/>
        <end position="34"/>
    </location>
</feature>
<keyword evidence="2" id="KW-0472">Membrane</keyword>
<evidence type="ECO:0000256" key="2">
    <source>
        <dbReference type="SAM" id="Phobius"/>
    </source>
</evidence>
<name>A0A4U5JPP2_9EURY</name>